<dbReference type="Proteomes" id="UP001597118">
    <property type="component" value="Unassembled WGS sequence"/>
</dbReference>
<evidence type="ECO:0000256" key="10">
    <source>
        <dbReference type="SAM" id="Phobius"/>
    </source>
</evidence>
<gene>
    <name evidence="12" type="ORF">ACFSAH_16110</name>
</gene>
<accession>A0ABW4IH77</accession>
<keyword evidence="13" id="KW-1185">Reference proteome</keyword>
<dbReference type="Pfam" id="PF03544">
    <property type="entry name" value="TonB_C"/>
    <property type="match status" value="1"/>
</dbReference>
<dbReference type="PRINTS" id="PR01374">
    <property type="entry name" value="TONBPROTEIN"/>
</dbReference>
<dbReference type="NCBIfam" id="TIGR01352">
    <property type="entry name" value="tonB_Cterm"/>
    <property type="match status" value="1"/>
</dbReference>
<keyword evidence="6 10" id="KW-0812">Transmembrane</keyword>
<name>A0ABW4IH77_9SPHI</name>
<evidence type="ECO:0000256" key="8">
    <source>
        <dbReference type="ARBA" id="ARBA00022989"/>
    </source>
</evidence>
<feature type="transmembrane region" description="Helical" evidence="10">
    <location>
        <begin position="37"/>
        <end position="60"/>
    </location>
</feature>
<evidence type="ECO:0000256" key="3">
    <source>
        <dbReference type="ARBA" id="ARBA00022448"/>
    </source>
</evidence>
<dbReference type="PANTHER" id="PTHR33446:SF2">
    <property type="entry name" value="PROTEIN TONB"/>
    <property type="match status" value="1"/>
</dbReference>
<evidence type="ECO:0000259" key="11">
    <source>
        <dbReference type="PROSITE" id="PS52015"/>
    </source>
</evidence>
<evidence type="ECO:0000256" key="4">
    <source>
        <dbReference type="ARBA" id="ARBA00022475"/>
    </source>
</evidence>
<keyword evidence="5" id="KW-0997">Cell inner membrane</keyword>
<keyword evidence="3" id="KW-0813">Transport</keyword>
<keyword evidence="7" id="KW-0653">Protein transport</keyword>
<dbReference type="PANTHER" id="PTHR33446">
    <property type="entry name" value="PROTEIN TONB-RELATED"/>
    <property type="match status" value="1"/>
</dbReference>
<dbReference type="InterPro" id="IPR003538">
    <property type="entry name" value="TonB"/>
</dbReference>
<keyword evidence="8 10" id="KW-1133">Transmembrane helix</keyword>
<evidence type="ECO:0000313" key="13">
    <source>
        <dbReference type="Proteomes" id="UP001597118"/>
    </source>
</evidence>
<dbReference type="PROSITE" id="PS52015">
    <property type="entry name" value="TONB_CTD"/>
    <property type="match status" value="1"/>
</dbReference>
<evidence type="ECO:0000256" key="9">
    <source>
        <dbReference type="ARBA" id="ARBA00023136"/>
    </source>
</evidence>
<dbReference type="InterPro" id="IPR006260">
    <property type="entry name" value="TonB/TolA_C"/>
</dbReference>
<keyword evidence="4" id="KW-1003">Cell membrane</keyword>
<sequence length="289" mass="31884">MLFSKFNLNGGEWLDLVFQDRNKSYGAFVIRRDADSYLFKALLISFGVFSLFIGSTVYYLNRDKEVSVIPTSLPDRQYDDKRVVKLEDFNQKEKPLIVAQDHPAKDLSENTVTQVNVAQVKYQEMRPVEDIKGIDAPDVATLQTHIIGPENIAGTKPESGNLTPGVINSTTANSGGKGEGSDNATYNMAVVEEMPAFPGGMDAWAKFLRKNLNYPAVAKEEGIQGRVTVSFVVEKDGSVTDIKVIKGIGGGCDEEAIRVIKKSPLWKAGVMNGRKVRVSYVIPIIFQMN</sequence>
<proteinExistence type="inferred from homology"/>
<protein>
    <submittedName>
        <fullName evidence="12">Energy transducer TonB</fullName>
    </submittedName>
</protein>
<feature type="domain" description="TonB C-terminal" evidence="11">
    <location>
        <begin position="199"/>
        <end position="289"/>
    </location>
</feature>
<dbReference type="Gene3D" id="3.30.1150.10">
    <property type="match status" value="1"/>
</dbReference>
<reference evidence="13" key="1">
    <citation type="journal article" date="2019" name="Int. J. Syst. Evol. Microbiol.">
        <title>The Global Catalogue of Microorganisms (GCM) 10K type strain sequencing project: providing services to taxonomists for standard genome sequencing and annotation.</title>
        <authorList>
            <consortium name="The Broad Institute Genomics Platform"/>
            <consortium name="The Broad Institute Genome Sequencing Center for Infectious Disease"/>
            <person name="Wu L."/>
            <person name="Ma J."/>
        </authorList>
    </citation>
    <scope>NUCLEOTIDE SEQUENCE [LARGE SCALE GENOMIC DNA]</scope>
    <source>
        <strain evidence="13">CCUG 53762</strain>
    </source>
</reference>
<dbReference type="InterPro" id="IPR051045">
    <property type="entry name" value="TonB-dependent_transducer"/>
</dbReference>
<evidence type="ECO:0000256" key="5">
    <source>
        <dbReference type="ARBA" id="ARBA00022519"/>
    </source>
</evidence>
<comment type="caution">
    <text evidence="12">The sequence shown here is derived from an EMBL/GenBank/DDBJ whole genome shotgun (WGS) entry which is preliminary data.</text>
</comment>
<comment type="similarity">
    <text evidence="2">Belongs to the TonB family.</text>
</comment>
<dbReference type="SUPFAM" id="SSF74653">
    <property type="entry name" value="TolA/TonB C-terminal domain"/>
    <property type="match status" value="1"/>
</dbReference>
<dbReference type="InterPro" id="IPR037682">
    <property type="entry name" value="TonB_C"/>
</dbReference>
<evidence type="ECO:0000256" key="6">
    <source>
        <dbReference type="ARBA" id="ARBA00022692"/>
    </source>
</evidence>
<evidence type="ECO:0000256" key="2">
    <source>
        <dbReference type="ARBA" id="ARBA00006555"/>
    </source>
</evidence>
<dbReference type="RefSeq" id="WP_379663766.1">
    <property type="nucleotide sequence ID" value="NZ_JBHUDG010000047.1"/>
</dbReference>
<evidence type="ECO:0000256" key="1">
    <source>
        <dbReference type="ARBA" id="ARBA00004383"/>
    </source>
</evidence>
<comment type="subcellular location">
    <subcellularLocation>
        <location evidence="1">Cell inner membrane</location>
        <topology evidence="1">Single-pass membrane protein</topology>
        <orientation evidence="1">Periplasmic side</orientation>
    </subcellularLocation>
</comment>
<evidence type="ECO:0000313" key="12">
    <source>
        <dbReference type="EMBL" id="MFD1631398.1"/>
    </source>
</evidence>
<evidence type="ECO:0000256" key="7">
    <source>
        <dbReference type="ARBA" id="ARBA00022927"/>
    </source>
</evidence>
<dbReference type="EMBL" id="JBHUDG010000047">
    <property type="protein sequence ID" value="MFD1631398.1"/>
    <property type="molecule type" value="Genomic_DNA"/>
</dbReference>
<keyword evidence="9 10" id="KW-0472">Membrane</keyword>
<organism evidence="12 13">
    <name type="scientific">Pseudopedobacter beijingensis</name>
    <dbReference type="NCBI Taxonomy" id="1207056"/>
    <lineage>
        <taxon>Bacteria</taxon>
        <taxon>Pseudomonadati</taxon>
        <taxon>Bacteroidota</taxon>
        <taxon>Sphingobacteriia</taxon>
        <taxon>Sphingobacteriales</taxon>
        <taxon>Sphingobacteriaceae</taxon>
        <taxon>Pseudopedobacter</taxon>
    </lineage>
</organism>